<protein>
    <submittedName>
        <fullName evidence="1">Uncharacterized protein</fullName>
    </submittedName>
</protein>
<dbReference type="EMBL" id="FQUY01000029">
    <property type="protein sequence ID" value="SHF51278.1"/>
    <property type="molecule type" value="Genomic_DNA"/>
</dbReference>
<dbReference type="AlphaFoldDB" id="A0A1M5C970"/>
<organism evidence="1 2">
    <name type="scientific">Desulforamulus putei DSM 12395</name>
    <dbReference type="NCBI Taxonomy" id="1121429"/>
    <lineage>
        <taxon>Bacteria</taxon>
        <taxon>Bacillati</taxon>
        <taxon>Bacillota</taxon>
        <taxon>Clostridia</taxon>
        <taxon>Eubacteriales</taxon>
        <taxon>Peptococcaceae</taxon>
        <taxon>Desulforamulus</taxon>
    </lineage>
</organism>
<reference evidence="2" key="1">
    <citation type="submission" date="2016-11" db="EMBL/GenBank/DDBJ databases">
        <authorList>
            <person name="Varghese N."/>
            <person name="Submissions S."/>
        </authorList>
    </citation>
    <scope>NUCLEOTIDE SEQUENCE [LARGE SCALE GENOMIC DNA]</scope>
    <source>
        <strain evidence="2">DSM 12395</strain>
    </source>
</reference>
<dbReference type="Proteomes" id="UP000184148">
    <property type="component" value="Unassembled WGS sequence"/>
</dbReference>
<name>A0A1M5C970_9FIRM</name>
<accession>A0A1M5C970</accession>
<sequence>MFNNGALRKKLSDEKISKLDLKGVLLSDLILEYQNQNSILSYAHLERVFMTVIAKTKKQFKNHRQMNQAQATKSF</sequence>
<evidence type="ECO:0000313" key="2">
    <source>
        <dbReference type="Proteomes" id="UP000184148"/>
    </source>
</evidence>
<gene>
    <name evidence="1" type="ORF">SAMN02745133_02851</name>
</gene>
<dbReference type="RefSeq" id="WP_073240038.1">
    <property type="nucleotide sequence ID" value="NZ_FQUY01000029.1"/>
</dbReference>
<evidence type="ECO:0000313" key="1">
    <source>
        <dbReference type="EMBL" id="SHF51278.1"/>
    </source>
</evidence>
<keyword evidence="2" id="KW-1185">Reference proteome</keyword>
<proteinExistence type="predicted"/>